<sequence>MKHPYQIAFCVIAGMALQSANAGETTLKLSKPTGNPNASQKVRTVSLGSLADSLFSDMRQFELETESDIRRDLSNMSAVKYIYAVDVDARNISATFTGTDNYKIRLTVGSLDLYTKVKFDGVDVLCPSVKVSVRLENLTPTVTYNYYTGALEKIDINYGRDVDVSCSGGILSLPGISLFVDYFASDAATGAVDDLIKANLQQFAALQQPGALFGMQEILADSRVRGNVDAAERYLDIDIDNIIGNLATGMNLNVSLNRDAYGYGKHLAHIGVYQSAPTITAGWGGQFNASAPGANRISKYALSGTWRSSSWTPGLLYNNQFIGAIAYNRVYGIPSYLGQKQVTIGNCGKACE</sequence>
<dbReference type="PATRIC" id="fig|43658.5.peg.4824"/>
<evidence type="ECO:0000256" key="1">
    <source>
        <dbReference type="SAM" id="SignalP"/>
    </source>
</evidence>
<keyword evidence="3" id="KW-1185">Reference proteome</keyword>
<comment type="caution">
    <text evidence="2">The sequence shown here is derived from an EMBL/GenBank/DDBJ whole genome shotgun (WGS) entry which is preliminary data.</text>
</comment>
<name>A0A0F4QFC3_9GAMM</name>
<dbReference type="RefSeq" id="WP_046007275.1">
    <property type="nucleotide sequence ID" value="NZ_JXYA01000074.1"/>
</dbReference>
<dbReference type="Proteomes" id="UP000033452">
    <property type="component" value="Unassembled WGS sequence"/>
</dbReference>
<evidence type="ECO:0000313" key="2">
    <source>
        <dbReference type="EMBL" id="KJZ05407.1"/>
    </source>
</evidence>
<keyword evidence="1" id="KW-0732">Signal</keyword>
<feature type="signal peptide" evidence="1">
    <location>
        <begin position="1"/>
        <end position="22"/>
    </location>
</feature>
<accession>A0A0F4QFC3</accession>
<dbReference type="AlphaFoldDB" id="A0A0F4QFC3"/>
<dbReference type="EMBL" id="JXYA01000074">
    <property type="protein sequence ID" value="KJZ05407.1"/>
    <property type="molecule type" value="Genomic_DNA"/>
</dbReference>
<protein>
    <submittedName>
        <fullName evidence="2">Uncharacterized protein</fullName>
    </submittedName>
</protein>
<evidence type="ECO:0000313" key="3">
    <source>
        <dbReference type="Proteomes" id="UP000033452"/>
    </source>
</evidence>
<feature type="chain" id="PRO_5002475428" evidence="1">
    <location>
        <begin position="23"/>
        <end position="352"/>
    </location>
</feature>
<proteinExistence type="predicted"/>
<dbReference type="OrthoDB" id="6282115at2"/>
<reference evidence="2 3" key="1">
    <citation type="journal article" date="2015" name="BMC Genomics">
        <title>Genome mining reveals unlocked bioactive potential of marine Gram-negative bacteria.</title>
        <authorList>
            <person name="Machado H."/>
            <person name="Sonnenschein E.C."/>
            <person name="Melchiorsen J."/>
            <person name="Gram L."/>
        </authorList>
    </citation>
    <scope>NUCLEOTIDE SEQUENCE [LARGE SCALE GENOMIC DNA]</scope>
    <source>
        <strain evidence="2 3">S2471</strain>
    </source>
</reference>
<gene>
    <name evidence="2" type="ORF">TW77_22840</name>
</gene>
<organism evidence="2 3">
    <name type="scientific">Pseudoalteromonas rubra</name>
    <dbReference type="NCBI Taxonomy" id="43658"/>
    <lineage>
        <taxon>Bacteria</taxon>
        <taxon>Pseudomonadati</taxon>
        <taxon>Pseudomonadota</taxon>
        <taxon>Gammaproteobacteria</taxon>
        <taxon>Alteromonadales</taxon>
        <taxon>Pseudoalteromonadaceae</taxon>
        <taxon>Pseudoalteromonas</taxon>
    </lineage>
</organism>